<reference evidence="4 5" key="1">
    <citation type="submission" date="2016-11" db="EMBL/GenBank/DDBJ databases">
        <authorList>
            <person name="Jaros S."/>
            <person name="Januszkiewicz K."/>
            <person name="Wedrychowicz H."/>
        </authorList>
    </citation>
    <scope>NUCLEOTIDE SEQUENCE [LARGE SCALE GENOMIC DNA]</scope>
    <source>
        <strain evidence="4 5">DSM 16112</strain>
    </source>
</reference>
<evidence type="ECO:0000256" key="1">
    <source>
        <dbReference type="SAM" id="MobiDB-lite"/>
    </source>
</evidence>
<feature type="region of interest" description="Disordered" evidence="1">
    <location>
        <begin position="134"/>
        <end position="169"/>
    </location>
</feature>
<dbReference type="InterPro" id="IPR048051">
    <property type="entry name" value="BapA-like_prefix-like"/>
</dbReference>
<dbReference type="Pfam" id="PF17803">
    <property type="entry name" value="Cadherin_4"/>
    <property type="match status" value="1"/>
</dbReference>
<evidence type="ECO:0000259" key="2">
    <source>
        <dbReference type="Pfam" id="PF17803"/>
    </source>
</evidence>
<dbReference type="OrthoDB" id="4648428at2"/>
<proteinExistence type="predicted"/>
<name>A0A1M5FDU4_9BURK</name>
<evidence type="ECO:0000313" key="4">
    <source>
        <dbReference type="EMBL" id="SHF89251.1"/>
    </source>
</evidence>
<feature type="domain" description="Biofilm-associated protein BapA-like prefix-like" evidence="3">
    <location>
        <begin position="3"/>
        <end position="108"/>
    </location>
</feature>
<dbReference type="Proteomes" id="UP000184327">
    <property type="component" value="Unassembled WGS sequence"/>
</dbReference>
<accession>A0A1M5FDU4</accession>
<dbReference type="Pfam" id="PF22783">
    <property type="entry name" value="BapA_N"/>
    <property type="match status" value="1"/>
</dbReference>
<dbReference type="STRING" id="1122156.SAMN02745117_02786"/>
<feature type="compositionally biased region" description="Polar residues" evidence="1">
    <location>
        <begin position="137"/>
        <end position="153"/>
    </location>
</feature>
<feature type="region of interest" description="Disordered" evidence="1">
    <location>
        <begin position="200"/>
        <end position="221"/>
    </location>
</feature>
<keyword evidence="5" id="KW-1185">Reference proteome</keyword>
<feature type="compositionally biased region" description="Polar residues" evidence="1">
    <location>
        <begin position="203"/>
        <end position="213"/>
    </location>
</feature>
<evidence type="ECO:0000259" key="3">
    <source>
        <dbReference type="Pfam" id="PF22783"/>
    </source>
</evidence>
<dbReference type="NCBIfam" id="NF033677">
    <property type="entry name" value="biofilm_BapA_N"/>
    <property type="match status" value="1"/>
</dbReference>
<protein>
    <submittedName>
        <fullName evidence="4">Uncharacterized protein</fullName>
    </submittedName>
</protein>
<dbReference type="AlphaFoldDB" id="A0A1M5FDU4"/>
<feature type="domain" description="RapA2 cadherin-like" evidence="2">
    <location>
        <begin position="137"/>
        <end position="196"/>
    </location>
</feature>
<organism evidence="4 5">
    <name type="scientific">Lampropedia hyalina DSM 16112</name>
    <dbReference type="NCBI Taxonomy" id="1122156"/>
    <lineage>
        <taxon>Bacteria</taxon>
        <taxon>Pseudomonadati</taxon>
        <taxon>Pseudomonadota</taxon>
        <taxon>Betaproteobacteria</taxon>
        <taxon>Burkholderiales</taxon>
        <taxon>Comamonadaceae</taxon>
        <taxon>Lampropedia</taxon>
    </lineage>
</organism>
<gene>
    <name evidence="4" type="ORF">SAMN02745117_02786</name>
</gene>
<evidence type="ECO:0000313" key="5">
    <source>
        <dbReference type="Proteomes" id="UP000184327"/>
    </source>
</evidence>
<dbReference type="InterPro" id="IPR040853">
    <property type="entry name" value="RapA2_cadherin-like"/>
</dbReference>
<dbReference type="Gene3D" id="2.60.40.60">
    <property type="entry name" value="Cadherins"/>
    <property type="match status" value="1"/>
</dbReference>
<dbReference type="CDD" id="cd11304">
    <property type="entry name" value="Cadherin_repeat"/>
    <property type="match status" value="1"/>
</dbReference>
<sequence>MSVIVVTKKNGHVVELPLGDIHLEHPRAVKLEFGPEHVLRFEKVGNDLVLVLLDGQKITITNFFVIEDGERSELLLQDADEVLWWGQYTSPWAEFHFAEIEIHHGLAAPWTSTMPWLLPLLAVAGVGLAVSGGSDSTPVNNIPTAEPQSLTTPPNTPVDGRIQAQDPDGDTLGYTIASQPANGTVTIDPETGEYRYTPIPAITVQTASPSRSATAREASPL</sequence>
<dbReference type="EMBL" id="FQUZ01000054">
    <property type="protein sequence ID" value="SHF89251.1"/>
    <property type="molecule type" value="Genomic_DNA"/>
</dbReference>